<protein>
    <recommendedName>
        <fullName evidence="1">Polymerase/histidinol phosphatase N-terminal domain-containing protein</fullName>
    </recommendedName>
</protein>
<name>A0A1X7HKJ7_9BACL</name>
<reference evidence="2 3" key="1">
    <citation type="submission" date="2017-04" db="EMBL/GenBank/DDBJ databases">
        <authorList>
            <person name="Afonso C.L."/>
            <person name="Miller P.J."/>
            <person name="Scott M.A."/>
            <person name="Spackman E."/>
            <person name="Goraichik I."/>
            <person name="Dimitrov K.M."/>
            <person name="Suarez D.L."/>
            <person name="Swayne D.E."/>
        </authorList>
    </citation>
    <scope>NUCLEOTIDE SEQUENCE [LARGE SCALE GENOMIC DNA]</scope>
    <source>
        <strain evidence="2 3">N3/975</strain>
    </source>
</reference>
<dbReference type="Proteomes" id="UP000192940">
    <property type="component" value="Chromosome I"/>
</dbReference>
<evidence type="ECO:0000259" key="1">
    <source>
        <dbReference type="SMART" id="SM00481"/>
    </source>
</evidence>
<dbReference type="PANTHER" id="PTHR42924">
    <property type="entry name" value="EXONUCLEASE"/>
    <property type="match status" value="1"/>
</dbReference>
<dbReference type="Gene3D" id="3.20.20.140">
    <property type="entry name" value="Metal-dependent hydrolases"/>
    <property type="match status" value="1"/>
</dbReference>
<organism evidence="2 3">
    <name type="scientific">Paenibacillus uliginis N3/975</name>
    <dbReference type="NCBI Taxonomy" id="1313296"/>
    <lineage>
        <taxon>Bacteria</taxon>
        <taxon>Bacillati</taxon>
        <taxon>Bacillota</taxon>
        <taxon>Bacilli</taxon>
        <taxon>Bacillales</taxon>
        <taxon>Paenibacillaceae</taxon>
        <taxon>Paenibacillus</taxon>
    </lineage>
</organism>
<dbReference type="GO" id="GO:0035312">
    <property type="term" value="F:5'-3' DNA exonuclease activity"/>
    <property type="evidence" value="ECO:0007669"/>
    <property type="project" value="TreeGrafter"/>
</dbReference>
<evidence type="ECO:0000313" key="2">
    <source>
        <dbReference type="EMBL" id="SMF87958.1"/>
    </source>
</evidence>
<keyword evidence="3" id="KW-1185">Reference proteome</keyword>
<dbReference type="InterPro" id="IPR016195">
    <property type="entry name" value="Pol/histidinol_Pase-like"/>
</dbReference>
<dbReference type="SMART" id="SM00481">
    <property type="entry name" value="POLIIIAc"/>
    <property type="match status" value="1"/>
</dbReference>
<dbReference type="Gene3D" id="1.10.150.650">
    <property type="match status" value="1"/>
</dbReference>
<dbReference type="CDD" id="cd07438">
    <property type="entry name" value="PHP_HisPPase_AMP"/>
    <property type="match status" value="1"/>
</dbReference>
<dbReference type="SUPFAM" id="SSF89550">
    <property type="entry name" value="PHP domain-like"/>
    <property type="match status" value="1"/>
</dbReference>
<evidence type="ECO:0000313" key="3">
    <source>
        <dbReference type="Proteomes" id="UP000192940"/>
    </source>
</evidence>
<dbReference type="AlphaFoldDB" id="A0A1X7HKJ7"/>
<feature type="domain" description="Polymerase/histidinol phosphatase N-terminal" evidence="1">
    <location>
        <begin position="17"/>
        <end position="82"/>
    </location>
</feature>
<dbReference type="InterPro" id="IPR003141">
    <property type="entry name" value="Pol/His_phosphatase_N"/>
</dbReference>
<sequence length="293" mass="32107">MESGQQTSSMADRRKGCDLHTHTLASDGMNEPSENVRLAYEKGLYAIAITDHDTVSGVQEALEAGKRYGMTVVPGVEISTMAGGKDIHILGYYVDTEDKDFLNRLSNLRNTRNERNEKIIRNLQSLGIEITMEEVISGLDRDLKPDESIGRPHIADTLVKKGFASNMRDAFDRYLAHGGLAYAAQPRISPQEACSWIREAGGTAVLAHPGLYDDDGLVSEIIKEAHPSGIEVFHSDHGPEEERRYGAMAEDFGLIVTAGSDYHGERQGAVFHGDIGNRSVPEDVLEQLKAARG</sequence>
<accession>A0A1X7HKJ7</accession>
<dbReference type="STRING" id="1313296.SAMN05661091_4032"/>
<dbReference type="Pfam" id="PF02811">
    <property type="entry name" value="PHP"/>
    <property type="match status" value="1"/>
</dbReference>
<dbReference type="InterPro" id="IPR004013">
    <property type="entry name" value="PHP_dom"/>
</dbReference>
<dbReference type="PANTHER" id="PTHR42924:SF3">
    <property type="entry name" value="POLYMERASE_HISTIDINOL PHOSPHATASE N-TERMINAL DOMAIN-CONTAINING PROTEIN"/>
    <property type="match status" value="1"/>
</dbReference>
<dbReference type="EMBL" id="LT840184">
    <property type="protein sequence ID" value="SMF87958.1"/>
    <property type="molecule type" value="Genomic_DNA"/>
</dbReference>
<dbReference type="GO" id="GO:0004534">
    <property type="term" value="F:5'-3' RNA exonuclease activity"/>
    <property type="evidence" value="ECO:0007669"/>
    <property type="project" value="TreeGrafter"/>
</dbReference>
<dbReference type="RefSeq" id="WP_244562768.1">
    <property type="nucleotide sequence ID" value="NZ_LT840184.1"/>
</dbReference>
<dbReference type="InterPro" id="IPR052018">
    <property type="entry name" value="PHP_domain"/>
</dbReference>
<proteinExistence type="predicted"/>
<gene>
    <name evidence="2" type="ORF">SAMN05661091_4032</name>
</gene>